<comment type="similarity">
    <text evidence="1">Belongs to the NDRG family.</text>
</comment>
<name>A0A814TNA1_ADIRI</name>
<dbReference type="Proteomes" id="UP000663828">
    <property type="component" value="Unassembled WGS sequence"/>
</dbReference>
<dbReference type="AlphaFoldDB" id="A0A814TNA1"/>
<evidence type="ECO:0000313" key="4">
    <source>
        <dbReference type="Proteomes" id="UP000663828"/>
    </source>
</evidence>
<evidence type="ECO:0000256" key="1">
    <source>
        <dbReference type="ARBA" id="ARBA00005598"/>
    </source>
</evidence>
<proteinExistence type="inferred from homology"/>
<accession>A0A814TNA1</accession>
<reference evidence="3" key="1">
    <citation type="submission" date="2021-02" db="EMBL/GenBank/DDBJ databases">
        <authorList>
            <person name="Nowell W R."/>
        </authorList>
    </citation>
    <scope>NUCLEOTIDE SEQUENCE</scope>
</reference>
<feature type="compositionally biased region" description="Basic and acidic residues" evidence="2">
    <location>
        <begin position="353"/>
        <end position="365"/>
    </location>
</feature>
<dbReference type="InterPro" id="IPR004142">
    <property type="entry name" value="NDRG"/>
</dbReference>
<dbReference type="InterPro" id="IPR029058">
    <property type="entry name" value="AB_hydrolase_fold"/>
</dbReference>
<sequence>MMNIDLASTETKDRLLSEDVDDNELTTPKTIQISTKYGYVIVTQQGLPNRSVIVTYHDIAYNSATQFHHFFSIPEMMPVTAHFTIYHINAPGQEDRANALPTASIYPDLDQLAETVNDVFEHLNIKSAIGFGVGLGANVLVRTALKYPNKFYGLILVNCITRGVGWLEGFSLKWPTKDIPEQQWTSSLLNYLIWYHLGSESQSSQPDLVAALRDHLENNINVKNAIKLLNVFLKCSVVNITGFSSPHKEDVIDTHDRCDPATSSYVEFSDCGGAILEEQPAKMAETIRLFLQGLGYISHLSIPRYSITNRLAEQTAEYKRRHGSFSKPPRRVSTQIDSGHYVEDEPTEYEEELQLRVDSFDKPQV</sequence>
<feature type="compositionally biased region" description="Basic residues" evidence="2">
    <location>
        <begin position="319"/>
        <end position="330"/>
    </location>
</feature>
<gene>
    <name evidence="3" type="ORF">XAT740_LOCUS21450</name>
</gene>
<dbReference type="PANTHER" id="PTHR11034">
    <property type="entry name" value="N-MYC DOWNSTREAM REGULATED"/>
    <property type="match status" value="1"/>
</dbReference>
<organism evidence="3 4">
    <name type="scientific">Adineta ricciae</name>
    <name type="common">Rotifer</name>
    <dbReference type="NCBI Taxonomy" id="249248"/>
    <lineage>
        <taxon>Eukaryota</taxon>
        <taxon>Metazoa</taxon>
        <taxon>Spiralia</taxon>
        <taxon>Gnathifera</taxon>
        <taxon>Rotifera</taxon>
        <taxon>Eurotatoria</taxon>
        <taxon>Bdelloidea</taxon>
        <taxon>Adinetida</taxon>
        <taxon>Adinetidae</taxon>
        <taxon>Adineta</taxon>
    </lineage>
</organism>
<evidence type="ECO:0000313" key="3">
    <source>
        <dbReference type="EMBL" id="CAF1160417.1"/>
    </source>
</evidence>
<dbReference type="SUPFAM" id="SSF53474">
    <property type="entry name" value="alpha/beta-Hydrolases"/>
    <property type="match status" value="1"/>
</dbReference>
<protein>
    <submittedName>
        <fullName evidence="3">Uncharacterized protein</fullName>
    </submittedName>
</protein>
<comment type="caution">
    <text evidence="3">The sequence shown here is derived from an EMBL/GenBank/DDBJ whole genome shotgun (WGS) entry which is preliminary data.</text>
</comment>
<feature type="region of interest" description="Disordered" evidence="2">
    <location>
        <begin position="319"/>
        <end position="365"/>
    </location>
</feature>
<keyword evidence="4" id="KW-1185">Reference proteome</keyword>
<dbReference type="Gene3D" id="3.40.50.1820">
    <property type="entry name" value="alpha/beta hydrolase"/>
    <property type="match status" value="1"/>
</dbReference>
<dbReference type="Pfam" id="PF03096">
    <property type="entry name" value="Ndr"/>
    <property type="match status" value="1"/>
</dbReference>
<evidence type="ECO:0000256" key="2">
    <source>
        <dbReference type="SAM" id="MobiDB-lite"/>
    </source>
</evidence>
<dbReference type="EMBL" id="CAJNOR010001539">
    <property type="protein sequence ID" value="CAF1160417.1"/>
    <property type="molecule type" value="Genomic_DNA"/>
</dbReference>